<name>A0A381YZV2_9ZZZZ</name>
<accession>A0A381YZV2</accession>
<gene>
    <name evidence="1" type="ORF">METZ01_LOCUS135409</name>
</gene>
<reference evidence="1" key="1">
    <citation type="submission" date="2018-05" db="EMBL/GenBank/DDBJ databases">
        <authorList>
            <person name="Lanie J.A."/>
            <person name="Ng W.-L."/>
            <person name="Kazmierczak K.M."/>
            <person name="Andrzejewski T.M."/>
            <person name="Davidsen T.M."/>
            <person name="Wayne K.J."/>
            <person name="Tettelin H."/>
            <person name="Glass J.I."/>
            <person name="Rusch D."/>
            <person name="Podicherti R."/>
            <person name="Tsui H.-C.T."/>
            <person name="Winkler M.E."/>
        </authorList>
    </citation>
    <scope>NUCLEOTIDE SEQUENCE</scope>
</reference>
<evidence type="ECO:0000313" key="1">
    <source>
        <dbReference type="EMBL" id="SVA82555.1"/>
    </source>
</evidence>
<organism evidence="1">
    <name type="scientific">marine metagenome</name>
    <dbReference type="NCBI Taxonomy" id="408172"/>
    <lineage>
        <taxon>unclassified sequences</taxon>
        <taxon>metagenomes</taxon>
        <taxon>ecological metagenomes</taxon>
    </lineage>
</organism>
<protein>
    <submittedName>
        <fullName evidence="1">Uncharacterized protein</fullName>
    </submittedName>
</protein>
<sequence>MGINNLRVREQVGGILNQIDLLINEKTEARLRKEYEESEDYDDSLSIG</sequence>
<dbReference type="EMBL" id="UINC01019492">
    <property type="protein sequence ID" value="SVA82555.1"/>
    <property type="molecule type" value="Genomic_DNA"/>
</dbReference>
<proteinExistence type="predicted"/>
<dbReference type="AlphaFoldDB" id="A0A381YZV2"/>